<evidence type="ECO:0000313" key="3">
    <source>
        <dbReference type="Proteomes" id="UP000004828"/>
    </source>
</evidence>
<protein>
    <recommendedName>
        <fullName evidence="4">Secreted protein</fullName>
    </recommendedName>
</protein>
<dbReference type="Proteomes" id="UP000004828">
    <property type="component" value="Unassembled WGS sequence"/>
</dbReference>
<feature type="signal peptide" evidence="1">
    <location>
        <begin position="1"/>
        <end position="21"/>
    </location>
</feature>
<proteinExistence type="predicted"/>
<dbReference type="AlphaFoldDB" id="C7GA60"/>
<evidence type="ECO:0000256" key="1">
    <source>
        <dbReference type="SAM" id="SignalP"/>
    </source>
</evidence>
<gene>
    <name evidence="2" type="ORF">ROSINTL182_06791</name>
</gene>
<dbReference type="HOGENOM" id="CLU_2384313_0_0_9"/>
<reference evidence="2 3" key="1">
    <citation type="submission" date="2009-08" db="EMBL/GenBank/DDBJ databases">
        <authorList>
            <person name="Weinstock G."/>
            <person name="Sodergren E."/>
            <person name="Clifton S."/>
            <person name="Fulton L."/>
            <person name="Fulton B."/>
            <person name="Courtney L."/>
            <person name="Fronick C."/>
            <person name="Harrison M."/>
            <person name="Strong C."/>
            <person name="Farmer C."/>
            <person name="Delahaunty K."/>
            <person name="Markovic C."/>
            <person name="Hall O."/>
            <person name="Minx P."/>
            <person name="Tomlinson C."/>
            <person name="Mitreva M."/>
            <person name="Nelson J."/>
            <person name="Hou S."/>
            <person name="Wollam A."/>
            <person name="Pepin K.H."/>
            <person name="Johnson M."/>
            <person name="Bhonagiri V."/>
            <person name="Nash W.E."/>
            <person name="Warren W."/>
            <person name="Chinwalla A."/>
            <person name="Mardis E.R."/>
            <person name="Wilson R.K."/>
        </authorList>
    </citation>
    <scope>NUCLEOTIDE SEQUENCE [LARGE SCALE GENOMIC DNA]</scope>
    <source>
        <strain evidence="2 3">L1-82</strain>
    </source>
</reference>
<name>C7GA60_9FIRM</name>
<keyword evidence="1" id="KW-0732">Signal</keyword>
<evidence type="ECO:0000313" key="2">
    <source>
        <dbReference type="EMBL" id="EEV01313.1"/>
    </source>
</evidence>
<sequence length="94" mass="11408">MCRPCQKLLLLSFLYSCFSSSIPNHYLNYTTTGYINPRQNYCRELEYFNTFIFTRQRYFEWLIHSDGWQSQNLLKMILFAYETVTEEAKDYVSL</sequence>
<feature type="chain" id="PRO_5039376111" description="Secreted protein" evidence="1">
    <location>
        <begin position="22"/>
        <end position="94"/>
    </location>
</feature>
<accession>C7GA60</accession>
<organism evidence="2 3">
    <name type="scientific">Roseburia intestinalis L1-82</name>
    <dbReference type="NCBI Taxonomy" id="536231"/>
    <lineage>
        <taxon>Bacteria</taxon>
        <taxon>Bacillati</taxon>
        <taxon>Bacillota</taxon>
        <taxon>Clostridia</taxon>
        <taxon>Lachnospirales</taxon>
        <taxon>Lachnospiraceae</taxon>
        <taxon>Roseburia</taxon>
    </lineage>
</organism>
<comment type="caution">
    <text evidence="2">The sequence shown here is derived from an EMBL/GenBank/DDBJ whole genome shotgun (WGS) entry which is preliminary data.</text>
</comment>
<dbReference type="EMBL" id="ABYJ02000081">
    <property type="protein sequence ID" value="EEV01313.1"/>
    <property type="molecule type" value="Genomic_DNA"/>
</dbReference>
<evidence type="ECO:0008006" key="4">
    <source>
        <dbReference type="Google" id="ProtNLM"/>
    </source>
</evidence>